<evidence type="ECO:0000313" key="1">
    <source>
        <dbReference type="EMBL" id="CAG7822178.1"/>
    </source>
</evidence>
<dbReference type="EMBL" id="CAJVCH010525577">
    <property type="protein sequence ID" value="CAG7822178.1"/>
    <property type="molecule type" value="Genomic_DNA"/>
</dbReference>
<comment type="caution">
    <text evidence="1">The sequence shown here is derived from an EMBL/GenBank/DDBJ whole genome shotgun (WGS) entry which is preliminary data.</text>
</comment>
<sequence length="176" mass="20148">MCPQRVLKCQENNPMMTLSSPPMSHWSRPDHNIMVLLQVTLPGCQYSQTKMTCHEAGEREALWKEIMAQETENAWLDAYKDGEKKYGRQMQTRNLTIAKFLGLGPLGVSIDIYSEIGPSIGIYTVVSTKEHYYIYIHSVEAVFPAHIRYEILPRPNNTVTTKLATKKAEDDEQEKN</sequence>
<organism evidence="1 2">
    <name type="scientific">Allacma fusca</name>
    <dbReference type="NCBI Taxonomy" id="39272"/>
    <lineage>
        <taxon>Eukaryota</taxon>
        <taxon>Metazoa</taxon>
        <taxon>Ecdysozoa</taxon>
        <taxon>Arthropoda</taxon>
        <taxon>Hexapoda</taxon>
        <taxon>Collembola</taxon>
        <taxon>Symphypleona</taxon>
        <taxon>Sminthuridae</taxon>
        <taxon>Allacma</taxon>
    </lineage>
</organism>
<dbReference type="Proteomes" id="UP000708208">
    <property type="component" value="Unassembled WGS sequence"/>
</dbReference>
<dbReference type="AlphaFoldDB" id="A0A8J2PGE0"/>
<evidence type="ECO:0000313" key="2">
    <source>
        <dbReference type="Proteomes" id="UP000708208"/>
    </source>
</evidence>
<protein>
    <submittedName>
        <fullName evidence="1">Uncharacterized protein</fullName>
    </submittedName>
</protein>
<accession>A0A8J2PGE0</accession>
<reference evidence="1" key="1">
    <citation type="submission" date="2021-06" db="EMBL/GenBank/DDBJ databases">
        <authorList>
            <person name="Hodson N. C."/>
            <person name="Mongue J. A."/>
            <person name="Jaron S. K."/>
        </authorList>
    </citation>
    <scope>NUCLEOTIDE SEQUENCE</scope>
</reference>
<name>A0A8J2PGE0_9HEXA</name>
<proteinExistence type="predicted"/>
<gene>
    <name evidence="1" type="ORF">AFUS01_LOCUS32462</name>
</gene>
<keyword evidence="2" id="KW-1185">Reference proteome</keyword>